<keyword evidence="8" id="KW-1185">Reference proteome</keyword>
<sequence>MGERRQERKQRARIKWKNSIYILLALLVVGGGLGIYAYQNFLPKNYFKNVATAVRPTTASEVKPKSGVFNVLIMGTDQRPEDPAGHSDSMILIHMDIDKKQYNAVSIPRDSRIYLKGYGYTKLTSAQYIVQADNNSLDKGVKAAAQAVSDFTGVPINYYAETTYWGLRDIIDTLGGVDVDIPYDVEITHSWIPQNAGKIVKAGTQHLDGTMALEVARERHAIADGEFGRQQLQEKVLLGVAKSALKPQNIIKLPQFVQELPKVITSTNMTQKDVLSLAFALKDFKSKQLQYHQLPGEYKTAYDDILQNYNDEYIVDQDKIKQLVSRYFS</sequence>
<dbReference type="NCBIfam" id="TIGR00350">
    <property type="entry name" value="lytR_cpsA_psr"/>
    <property type="match status" value="1"/>
</dbReference>
<keyword evidence="5" id="KW-0472">Membrane</keyword>
<keyword evidence="2 5" id="KW-0812">Transmembrane</keyword>
<keyword evidence="4 5" id="KW-1133">Transmembrane helix</keyword>
<evidence type="ECO:0000259" key="6">
    <source>
        <dbReference type="Pfam" id="PF03816"/>
    </source>
</evidence>
<dbReference type="Pfam" id="PF03816">
    <property type="entry name" value="LytR_cpsA_psr"/>
    <property type="match status" value="1"/>
</dbReference>
<evidence type="ECO:0000256" key="5">
    <source>
        <dbReference type="SAM" id="Phobius"/>
    </source>
</evidence>
<evidence type="ECO:0000256" key="2">
    <source>
        <dbReference type="ARBA" id="ARBA00022692"/>
    </source>
</evidence>
<evidence type="ECO:0000256" key="4">
    <source>
        <dbReference type="ARBA" id="ARBA00022989"/>
    </source>
</evidence>
<organism evidence="7 8">
    <name type="scientific">Ectobacillus funiculus</name>
    <dbReference type="NCBI Taxonomy" id="137993"/>
    <lineage>
        <taxon>Bacteria</taxon>
        <taxon>Bacillati</taxon>
        <taxon>Bacillota</taxon>
        <taxon>Bacilli</taxon>
        <taxon>Bacillales</taxon>
        <taxon>Bacillaceae</taxon>
        <taxon>Ectobacillus</taxon>
    </lineage>
</organism>
<dbReference type="EMBL" id="JBHMAF010000193">
    <property type="protein sequence ID" value="MFB9761432.1"/>
    <property type="molecule type" value="Genomic_DNA"/>
</dbReference>
<dbReference type="InterPro" id="IPR004474">
    <property type="entry name" value="LytR_CpsA_psr"/>
</dbReference>
<comment type="similarity">
    <text evidence="1">Belongs to the LytR/CpsA/Psr (LCP) family.</text>
</comment>
<proteinExistence type="inferred from homology"/>
<feature type="domain" description="Cell envelope-related transcriptional attenuator" evidence="6">
    <location>
        <begin position="86"/>
        <end position="244"/>
    </location>
</feature>
<dbReference type="Proteomes" id="UP001589609">
    <property type="component" value="Unassembled WGS sequence"/>
</dbReference>
<reference evidence="7 8" key="1">
    <citation type="submission" date="2024-09" db="EMBL/GenBank/DDBJ databases">
        <authorList>
            <person name="Sun Q."/>
            <person name="Mori K."/>
        </authorList>
    </citation>
    <scope>NUCLEOTIDE SEQUENCE [LARGE SCALE GENOMIC DNA]</scope>
    <source>
        <strain evidence="7 8">JCM 11201</strain>
    </source>
</reference>
<evidence type="ECO:0000313" key="7">
    <source>
        <dbReference type="EMBL" id="MFB9761432.1"/>
    </source>
</evidence>
<protein>
    <submittedName>
        <fullName evidence="7">LCP family protein</fullName>
    </submittedName>
</protein>
<dbReference type="InterPro" id="IPR050922">
    <property type="entry name" value="LytR/CpsA/Psr_CW_biosynth"/>
</dbReference>
<evidence type="ECO:0000313" key="8">
    <source>
        <dbReference type="Proteomes" id="UP001589609"/>
    </source>
</evidence>
<name>A0ABV5WLJ1_9BACI</name>
<dbReference type="Gene3D" id="3.40.630.190">
    <property type="entry name" value="LCP protein"/>
    <property type="match status" value="1"/>
</dbReference>
<feature type="transmembrane region" description="Helical" evidence="5">
    <location>
        <begin position="20"/>
        <end position="38"/>
    </location>
</feature>
<accession>A0ABV5WLJ1</accession>
<keyword evidence="3" id="KW-0735">Signal-anchor</keyword>
<dbReference type="PANTHER" id="PTHR33392:SF6">
    <property type="entry name" value="POLYISOPRENYL-TEICHOIC ACID--PEPTIDOGLYCAN TEICHOIC ACID TRANSFERASE TAGU"/>
    <property type="match status" value="1"/>
</dbReference>
<comment type="caution">
    <text evidence="7">The sequence shown here is derived from an EMBL/GenBank/DDBJ whole genome shotgun (WGS) entry which is preliminary data.</text>
</comment>
<dbReference type="PANTHER" id="PTHR33392">
    <property type="entry name" value="POLYISOPRENYL-TEICHOIC ACID--PEPTIDOGLYCAN TEICHOIC ACID TRANSFERASE TAGU"/>
    <property type="match status" value="1"/>
</dbReference>
<gene>
    <name evidence="7" type="ORF">ACFFMS_24605</name>
</gene>
<evidence type="ECO:0000256" key="3">
    <source>
        <dbReference type="ARBA" id="ARBA00022968"/>
    </source>
</evidence>
<dbReference type="RefSeq" id="WP_379951604.1">
    <property type="nucleotide sequence ID" value="NZ_JBHMAF010000193.1"/>
</dbReference>
<evidence type="ECO:0000256" key="1">
    <source>
        <dbReference type="ARBA" id="ARBA00006068"/>
    </source>
</evidence>